<organism evidence="1 2">
    <name type="scientific">Sulfuriferula plumbiphila</name>
    <dbReference type="NCBI Taxonomy" id="171865"/>
    <lineage>
        <taxon>Bacteria</taxon>
        <taxon>Pseudomonadati</taxon>
        <taxon>Pseudomonadota</taxon>
        <taxon>Betaproteobacteria</taxon>
        <taxon>Nitrosomonadales</taxon>
        <taxon>Sulfuricellaceae</taxon>
        <taxon>Sulfuriferula</taxon>
    </lineage>
</organism>
<proteinExistence type="predicted"/>
<dbReference type="AlphaFoldDB" id="A0A512L914"/>
<evidence type="ECO:0000313" key="1">
    <source>
        <dbReference type="EMBL" id="GEP30957.1"/>
    </source>
</evidence>
<dbReference type="Proteomes" id="UP000321337">
    <property type="component" value="Unassembled WGS sequence"/>
</dbReference>
<accession>A0A512L914</accession>
<reference evidence="1 2" key="1">
    <citation type="submission" date="2019-07" db="EMBL/GenBank/DDBJ databases">
        <title>Whole genome shotgun sequence of Thiobacillus plumbophilus NBRC 107929.</title>
        <authorList>
            <person name="Hosoyama A."/>
            <person name="Uohara A."/>
            <person name="Ohji S."/>
            <person name="Ichikawa N."/>
        </authorList>
    </citation>
    <scope>NUCLEOTIDE SEQUENCE [LARGE SCALE GENOMIC DNA]</scope>
    <source>
        <strain evidence="1 2">NBRC 107929</strain>
    </source>
</reference>
<keyword evidence="2" id="KW-1185">Reference proteome</keyword>
<sequence length="94" mass="10385">MNSTQAQWVGETRKAQNILATISAAHHLTVWGGIVKNKITFRQGMIEVIAQPIPSQSLDTGDTALDIFFDTHPPAALTPIFLCLFKSNQNFCEK</sequence>
<dbReference type="EMBL" id="BKAD01000021">
    <property type="protein sequence ID" value="GEP30957.1"/>
    <property type="molecule type" value="Genomic_DNA"/>
</dbReference>
<gene>
    <name evidence="1" type="ORF">TPL01_20950</name>
</gene>
<name>A0A512L914_9PROT</name>
<comment type="caution">
    <text evidence="1">The sequence shown here is derived from an EMBL/GenBank/DDBJ whole genome shotgun (WGS) entry which is preliminary data.</text>
</comment>
<protein>
    <submittedName>
        <fullName evidence="1">Uncharacterized protein</fullName>
    </submittedName>
</protein>
<evidence type="ECO:0000313" key="2">
    <source>
        <dbReference type="Proteomes" id="UP000321337"/>
    </source>
</evidence>